<proteinExistence type="predicted"/>
<dbReference type="RefSeq" id="WP_154739085.1">
    <property type="nucleotide sequence ID" value="NZ_WMBQ01000001.1"/>
</dbReference>
<organism evidence="3 4">
    <name type="scientific">Hyphomicrobium album</name>
    <dbReference type="NCBI Taxonomy" id="2665159"/>
    <lineage>
        <taxon>Bacteria</taxon>
        <taxon>Pseudomonadati</taxon>
        <taxon>Pseudomonadota</taxon>
        <taxon>Alphaproteobacteria</taxon>
        <taxon>Hyphomicrobiales</taxon>
        <taxon>Hyphomicrobiaceae</taxon>
        <taxon>Hyphomicrobium</taxon>
    </lineage>
</organism>
<dbReference type="Proteomes" id="UP000440694">
    <property type="component" value="Unassembled WGS sequence"/>
</dbReference>
<dbReference type="Gene3D" id="1.50.10.100">
    <property type="entry name" value="Chondroitin AC/alginate lyase"/>
    <property type="match status" value="1"/>
</dbReference>
<dbReference type="InterPro" id="IPR012480">
    <property type="entry name" value="Hepar_II_III_C"/>
</dbReference>
<evidence type="ECO:0000259" key="2">
    <source>
        <dbReference type="Pfam" id="PF07940"/>
    </source>
</evidence>
<comment type="caution">
    <text evidence="3">The sequence shown here is derived from an EMBL/GenBank/DDBJ whole genome shotgun (WGS) entry which is preliminary data.</text>
</comment>
<feature type="domain" description="Heparinase II/III-like C-terminal" evidence="2">
    <location>
        <begin position="315"/>
        <end position="561"/>
    </location>
</feature>
<evidence type="ECO:0000313" key="3">
    <source>
        <dbReference type="EMBL" id="MTD94699.1"/>
    </source>
</evidence>
<gene>
    <name evidence="3" type="ORF">GIW81_10185</name>
</gene>
<dbReference type="InterPro" id="IPR008929">
    <property type="entry name" value="Chondroitin_lyas"/>
</dbReference>
<keyword evidence="4" id="KW-1185">Reference proteome</keyword>
<dbReference type="Gene3D" id="2.70.98.70">
    <property type="match status" value="1"/>
</dbReference>
<dbReference type="GO" id="GO:0016829">
    <property type="term" value="F:lyase activity"/>
    <property type="evidence" value="ECO:0007669"/>
    <property type="project" value="InterPro"/>
</dbReference>
<dbReference type="GO" id="GO:0030313">
    <property type="term" value="C:cell envelope"/>
    <property type="evidence" value="ECO:0007669"/>
    <property type="project" value="UniProtKB-SubCell"/>
</dbReference>
<sequence>MAELTLKERLRKAALTVETTKRSTIVTALAGPLKRWTEPSTPVDHLLIVPTDLRVADPSFWDEIAHGQFGLAGSIVSLRGDSPFEATAPSIAWARELHGFGWLRNLAAVDTEEARETGRRLALEWTIRFGNRREGVAAEPAVAARRLIAWLSHANLLLEDADGETYGLITASLGRQFAQLNRSWRDTPAGYERLLALMALGFAALSLAGHDRQLKDIETGLAAELAWQVLPDGGHVTRNPALLVEVLLDLLPLSQCFTARDRALPDQLSDAIQSMLPMLRYLRLGDGTLARFNGVSGALTAGVATVVAYDDGSLAPLREARASGYARLACGDTVVIADVGRPPALAFSATAQAGCLSFEMSAGKELLFVNGGVPAPASADWLPASRATASHNALTLAERSSSRLITHRKLEALTGAPPLRYPDRVDWRLDDEAGATILEAEHDGYHRRHELVHKRRLRLAADGQRLEGCDRLDGMGAKVRLRADLPYAIHFHLMPGVSCCLEAHDQARITLKDGQNWLLSATGAMLSVEDSAYFAESGGPRAALQIVLRGVTFGETEVNWAVERQAEGPHE</sequence>
<name>A0A6I3KJU4_9HYPH</name>
<dbReference type="AlphaFoldDB" id="A0A6I3KJU4"/>
<evidence type="ECO:0000313" key="4">
    <source>
        <dbReference type="Proteomes" id="UP000440694"/>
    </source>
</evidence>
<reference evidence="3 4" key="1">
    <citation type="submission" date="2019-11" db="EMBL/GenBank/DDBJ databases">
        <title>Identification of a novel strain.</title>
        <authorList>
            <person name="Xu Q."/>
            <person name="Wang G."/>
        </authorList>
    </citation>
    <scope>NUCLEOTIDE SEQUENCE [LARGE SCALE GENOMIC DNA]</scope>
    <source>
        <strain evidence="4">xq</strain>
    </source>
</reference>
<accession>A0A6I3KJU4</accession>
<evidence type="ECO:0000256" key="1">
    <source>
        <dbReference type="ARBA" id="ARBA00004196"/>
    </source>
</evidence>
<protein>
    <submittedName>
        <fullName evidence="3">Heparinase</fullName>
    </submittedName>
</protein>
<comment type="subcellular location">
    <subcellularLocation>
        <location evidence="1">Cell envelope</location>
    </subcellularLocation>
</comment>
<dbReference type="Pfam" id="PF07940">
    <property type="entry name" value="Hepar_II_III_C"/>
    <property type="match status" value="1"/>
</dbReference>
<dbReference type="EMBL" id="WMBQ01000001">
    <property type="protein sequence ID" value="MTD94699.1"/>
    <property type="molecule type" value="Genomic_DNA"/>
</dbReference>